<feature type="region of interest" description="Disordered" evidence="1">
    <location>
        <begin position="185"/>
        <end position="207"/>
    </location>
</feature>
<sequence length="268" mass="30383">MHASLLSHKITSESIKLVLSYSWLSIKYLFHLLQPSTIHNTYNQFRQMTFKDMIQNLYLLLIKCIHLLFIIIIYGFRTLTYCIWNLMAEDDQQDIQRSERTSSPLLPHRRDYRLPSISIPQHGFNAGEDLIAVNAFGVDLNLDSESKHSTRIMESRRKSSCMSSIGSSAGQSLLSLITNTTMQLSSTTTYNRNQPSTTSSGGNKPQSITATNMLQNIIENSKNALEINTQTEYQQKRSSPNINSIAGKNDDVMPLKSPIQTDFEKKAL</sequence>
<keyword evidence="6" id="KW-1185">Reference proteome</keyword>
<feature type="region of interest" description="Disordered" evidence="1">
    <location>
        <begin position="233"/>
        <end position="268"/>
    </location>
</feature>
<accession>A0A815QI62</accession>
<dbReference type="EMBL" id="CAJNOL010009286">
    <property type="protein sequence ID" value="CAF1642323.1"/>
    <property type="molecule type" value="Genomic_DNA"/>
</dbReference>
<dbReference type="Proteomes" id="UP000663870">
    <property type="component" value="Unassembled WGS sequence"/>
</dbReference>
<reference evidence="3" key="1">
    <citation type="submission" date="2021-02" db="EMBL/GenBank/DDBJ databases">
        <authorList>
            <person name="Nowell W R."/>
        </authorList>
    </citation>
    <scope>NUCLEOTIDE SEQUENCE</scope>
</reference>
<feature type="compositionally biased region" description="Polar residues" evidence="1">
    <location>
        <begin position="233"/>
        <end position="246"/>
    </location>
</feature>
<organism evidence="3 5">
    <name type="scientific">Rotaria sordida</name>
    <dbReference type="NCBI Taxonomy" id="392033"/>
    <lineage>
        <taxon>Eukaryota</taxon>
        <taxon>Metazoa</taxon>
        <taxon>Spiralia</taxon>
        <taxon>Gnathifera</taxon>
        <taxon>Rotifera</taxon>
        <taxon>Eurotatoria</taxon>
        <taxon>Bdelloidea</taxon>
        <taxon>Philodinida</taxon>
        <taxon>Philodinidae</taxon>
        <taxon>Rotaria</taxon>
    </lineage>
</organism>
<feature type="compositionally biased region" description="Polar residues" evidence="1">
    <location>
        <begin position="190"/>
        <end position="207"/>
    </location>
</feature>
<evidence type="ECO:0000313" key="6">
    <source>
        <dbReference type="Proteomes" id="UP000663870"/>
    </source>
</evidence>
<keyword evidence="2" id="KW-0472">Membrane</keyword>
<feature type="transmembrane region" description="Helical" evidence="2">
    <location>
        <begin position="56"/>
        <end position="76"/>
    </location>
</feature>
<evidence type="ECO:0000313" key="5">
    <source>
        <dbReference type="Proteomes" id="UP000663854"/>
    </source>
</evidence>
<dbReference type="AlphaFoldDB" id="A0A815QI62"/>
<keyword evidence="2" id="KW-0812">Transmembrane</keyword>
<dbReference type="Proteomes" id="UP000663854">
    <property type="component" value="Unassembled WGS sequence"/>
</dbReference>
<dbReference type="EMBL" id="CAJNOH010007627">
    <property type="protein sequence ID" value="CAF1462174.1"/>
    <property type="molecule type" value="Genomic_DNA"/>
</dbReference>
<name>A0A815QI62_9BILA</name>
<protein>
    <submittedName>
        <fullName evidence="3">Uncharacterized protein</fullName>
    </submittedName>
</protein>
<comment type="caution">
    <text evidence="3">The sequence shown here is derived from an EMBL/GenBank/DDBJ whole genome shotgun (WGS) entry which is preliminary data.</text>
</comment>
<evidence type="ECO:0000313" key="3">
    <source>
        <dbReference type="EMBL" id="CAF1462174.1"/>
    </source>
</evidence>
<gene>
    <name evidence="4" type="ORF">JXQ802_LOCUS53380</name>
    <name evidence="3" type="ORF">PYM288_LOCUS36992</name>
</gene>
<evidence type="ECO:0000256" key="2">
    <source>
        <dbReference type="SAM" id="Phobius"/>
    </source>
</evidence>
<evidence type="ECO:0000313" key="4">
    <source>
        <dbReference type="EMBL" id="CAF1642323.1"/>
    </source>
</evidence>
<evidence type="ECO:0000256" key="1">
    <source>
        <dbReference type="SAM" id="MobiDB-lite"/>
    </source>
</evidence>
<feature type="non-terminal residue" evidence="3">
    <location>
        <position position="1"/>
    </location>
</feature>
<proteinExistence type="predicted"/>
<keyword evidence="2" id="KW-1133">Transmembrane helix</keyword>